<gene>
    <name evidence="2" type="ORF">NAEGRDRAFT_73743</name>
</gene>
<dbReference type="InParanoid" id="D2VXG9"/>
<dbReference type="EMBL" id="GG738907">
    <property type="protein sequence ID" value="EFC38439.1"/>
    <property type="molecule type" value="Genomic_DNA"/>
</dbReference>
<reference evidence="2 3" key="1">
    <citation type="journal article" date="2010" name="Cell">
        <title>The genome of Naegleria gruberi illuminates early eukaryotic versatility.</title>
        <authorList>
            <person name="Fritz-Laylin L.K."/>
            <person name="Prochnik S.E."/>
            <person name="Ginger M.L."/>
            <person name="Dacks J.B."/>
            <person name="Carpenter M.L."/>
            <person name="Field M.C."/>
            <person name="Kuo A."/>
            <person name="Paredez A."/>
            <person name="Chapman J."/>
            <person name="Pham J."/>
            <person name="Shu S."/>
            <person name="Neupane R."/>
            <person name="Cipriano M."/>
            <person name="Mancuso J."/>
            <person name="Tu H."/>
            <person name="Salamov A."/>
            <person name="Lindquist E."/>
            <person name="Shapiro H."/>
            <person name="Lucas S."/>
            <person name="Grigoriev I.V."/>
            <person name="Cande W.Z."/>
            <person name="Fulton C."/>
            <person name="Rokhsar D.S."/>
            <person name="Dawson S.C."/>
        </authorList>
    </citation>
    <scope>NUCLEOTIDE SEQUENCE [LARGE SCALE GENOMIC DNA]</scope>
    <source>
        <strain evidence="2 3">NEG-M</strain>
    </source>
</reference>
<dbReference type="Proteomes" id="UP000006671">
    <property type="component" value="Unassembled WGS sequence"/>
</dbReference>
<feature type="region of interest" description="Disordered" evidence="1">
    <location>
        <begin position="156"/>
        <end position="178"/>
    </location>
</feature>
<protein>
    <submittedName>
        <fullName evidence="2">Predicted protein</fullName>
    </submittedName>
</protein>
<feature type="compositionally biased region" description="Basic and acidic residues" evidence="1">
    <location>
        <begin position="156"/>
        <end position="173"/>
    </location>
</feature>
<evidence type="ECO:0000256" key="1">
    <source>
        <dbReference type="SAM" id="MobiDB-lite"/>
    </source>
</evidence>
<sequence length="231" mass="27321">MFKQLVTVRKQLNFHSIKNLQNYYYGIKSFSTNCVIKSSSEQANNNNDEVNNNNINLKIEENNSEQFNDVNNNNNSKRTIGEKQNRNMSKLFRKRDQTLETAKKFKDLNRKFTPSNVEEPKKKKASPDLKKAIKLLKFMDVMEKASQGIDFDQEQEFSKYDNDDDPRMPEKKSKVAKTRRTMDIHLDERNFNLQKPVPKTILKGQLKEIKRARKIIDDDEKHLKDKKPFKF</sequence>
<dbReference type="GeneID" id="8858283"/>
<accession>D2VXG9</accession>
<evidence type="ECO:0000313" key="2">
    <source>
        <dbReference type="EMBL" id="EFC38439.1"/>
    </source>
</evidence>
<evidence type="ECO:0000313" key="3">
    <source>
        <dbReference type="Proteomes" id="UP000006671"/>
    </source>
</evidence>
<organism evidence="3">
    <name type="scientific">Naegleria gruberi</name>
    <name type="common">Amoeba</name>
    <dbReference type="NCBI Taxonomy" id="5762"/>
    <lineage>
        <taxon>Eukaryota</taxon>
        <taxon>Discoba</taxon>
        <taxon>Heterolobosea</taxon>
        <taxon>Tetramitia</taxon>
        <taxon>Eutetramitia</taxon>
        <taxon>Vahlkampfiidae</taxon>
        <taxon>Naegleria</taxon>
    </lineage>
</organism>
<dbReference type="OrthoDB" id="10451438at2759"/>
<keyword evidence="3" id="KW-1185">Reference proteome</keyword>
<name>D2VXG9_NAEGR</name>
<dbReference type="OMA" id="NENHENC"/>
<dbReference type="KEGG" id="ngr:NAEGRDRAFT_73743"/>
<proteinExistence type="predicted"/>
<dbReference type="RefSeq" id="XP_002671183.1">
    <property type="nucleotide sequence ID" value="XM_002671137.1"/>
</dbReference>
<dbReference type="VEuPathDB" id="AmoebaDB:NAEGRDRAFT_73743"/>
<dbReference type="AlphaFoldDB" id="D2VXG9"/>